<dbReference type="EMBL" id="PGLV01000001">
    <property type="protein sequence ID" value="POZ55467.1"/>
    <property type="molecule type" value="Genomic_DNA"/>
</dbReference>
<evidence type="ECO:0000313" key="1">
    <source>
        <dbReference type="EMBL" id="POZ55467.1"/>
    </source>
</evidence>
<evidence type="ECO:0000313" key="2">
    <source>
        <dbReference type="Proteomes" id="UP000237319"/>
    </source>
</evidence>
<dbReference type="Proteomes" id="UP000237319">
    <property type="component" value="Unassembled WGS sequence"/>
</dbReference>
<proteinExistence type="predicted"/>
<dbReference type="RefSeq" id="WP_069508669.1">
    <property type="nucleotide sequence ID" value="NZ_JOTQ01000003.1"/>
</dbReference>
<protein>
    <recommendedName>
        <fullName evidence="3">Restriction endonuclease</fullName>
    </recommendedName>
</protein>
<evidence type="ECO:0008006" key="3">
    <source>
        <dbReference type="Google" id="ProtNLM"/>
    </source>
</evidence>
<keyword evidence="2" id="KW-1185">Reference proteome</keyword>
<sequence>MTEYSSHREQVAQVHGVSDRQNIVENALLHAFEPFIFIKEVPFINFGNMTAGELANAFRAYPIVVKSILATVNVAGRAIKRDLDISIDTYSDKLPKEKAAILAGYIKPMLPNELAIPAICELDRWFYVDKEIRKFKGSWEKAILTILKKNAVTDDFKKVKFEWDGENFQLDAVHPSNAPYKVGIDVRRIEAKQDIHKRADEIINKARKFKKICPNASFYAIIYYPFTSEHINLQTRLKDEHINGVFFATESFSSIEQQTKYILSSEGLLKDEIY</sequence>
<gene>
    <name evidence="1" type="ORF">LYSIN_00250</name>
</gene>
<organism evidence="1 2">
    <name type="scientific">Lysinibacillus sphaericus</name>
    <name type="common">Bacillus sphaericus</name>
    <dbReference type="NCBI Taxonomy" id="1421"/>
    <lineage>
        <taxon>Bacteria</taxon>
        <taxon>Bacillati</taxon>
        <taxon>Bacillota</taxon>
        <taxon>Bacilli</taxon>
        <taxon>Bacillales</taxon>
        <taxon>Bacillaceae</taxon>
        <taxon>Lysinibacillus</taxon>
    </lineage>
</organism>
<name>A0A2S5CXI2_LYSSH</name>
<reference evidence="1 2" key="1">
    <citation type="submission" date="2017-11" db="EMBL/GenBank/DDBJ databases">
        <title>Genome sequence of Lysinibacillus sphaericus, a lignin-degrading bacteria isolated from municipal solid waste soil.</title>
        <authorList>
            <person name="Persinoti G.F."/>
            <person name="Paixao D.A."/>
            <person name="Bugg T.D."/>
            <person name="Squina F.M."/>
        </authorList>
    </citation>
    <scope>NUCLEOTIDE SEQUENCE [LARGE SCALE GENOMIC DNA]</scope>
    <source>
        <strain evidence="1 2">A1</strain>
    </source>
</reference>
<comment type="caution">
    <text evidence="1">The sequence shown here is derived from an EMBL/GenBank/DDBJ whole genome shotgun (WGS) entry which is preliminary data.</text>
</comment>
<dbReference type="AlphaFoldDB" id="A0A2S5CXI2"/>
<accession>A0A2S5CXI2</accession>